<keyword evidence="4" id="KW-0560">Oxidoreductase</keyword>
<organism evidence="8 9">
    <name type="scientific">Pyronema omphalodes (strain CBS 100304)</name>
    <name type="common">Pyronema confluens</name>
    <dbReference type="NCBI Taxonomy" id="1076935"/>
    <lineage>
        <taxon>Eukaryota</taxon>
        <taxon>Fungi</taxon>
        <taxon>Dikarya</taxon>
        <taxon>Ascomycota</taxon>
        <taxon>Pezizomycotina</taxon>
        <taxon>Pezizomycetes</taxon>
        <taxon>Pezizales</taxon>
        <taxon>Pyronemataceae</taxon>
        <taxon>Pyronema</taxon>
    </lineage>
</organism>
<dbReference type="SUPFAM" id="SSF52833">
    <property type="entry name" value="Thioredoxin-like"/>
    <property type="match status" value="1"/>
</dbReference>
<dbReference type="SUPFAM" id="SSF51905">
    <property type="entry name" value="FAD/NAD(P)-binding domain"/>
    <property type="match status" value="1"/>
</dbReference>
<sequence length="653" mass="72461">MPVFTEESSPEMLQRAAGLREPPLPRVSAPAPVNEDRTTEGSKHEVVIIGTGPAGIMLSLMLTRYGVSNLPVEKVTSMIIPGQADGLQPRTLEVLRQLGLSEEIFSQGFPNHRIAFWNPGKPGEPRLVRTAVADDVTVPSRYPHKILLAAGRVVNILERQMNKYGNEVERGTEFVSFEFVGGEFPVKVTLKDVVTGRVYSVFAKHLVGADGAHSKVREQIGAKLQGESTDYIWGVVDAVLKTDFPDIRKRCAIHSDAASIMAIPREKIENQQYMTRLYTQLEENVDATSTVSGSAVGEEEAKKRARERRARVTLPRILDQVKRTMEPFNVEVVKVDWWAAYQIGQRVATKFALKDAQGTDRVFIMGDACHTHSPKAGQGMNVSMMDGYNLGWKLAYELLGLAPAGSLLPTYEFERKDIAQQLIDFDNAFASKFSQKMAGPEEGGLTHEEFFKVFHTGGGFTSGCGIEYQQSNLVTKNRVKGLNEALNPDLGLLRAGRRLINVPVRRFSDDAPCDLHDVLPLNGNYVVLVVLPQNFKEEKLQQKLAYLTSSLPRKFVRGVVQPYVVHPLKSNDDVEWSDFPKALKEDFEWNFLGDVTGQAYKTWGVSKEHGVCGVLRPDGVFGGVWDLEELVPKGAVESYLTANLTQPSTKSFL</sequence>
<dbReference type="InterPro" id="IPR002938">
    <property type="entry name" value="FAD-bd"/>
</dbReference>
<feature type="domain" description="FAD-binding" evidence="6">
    <location>
        <begin position="44"/>
        <end position="425"/>
    </location>
</feature>
<dbReference type="PANTHER" id="PTHR43004:SF15">
    <property type="entry name" value="MONOOXYGENASE, PUTATIVE (AFU_ORTHOLOGUE AFUA_6G03030)-RELATED"/>
    <property type="match status" value="1"/>
</dbReference>
<gene>
    <name evidence="8" type="ORF">PCON_13844</name>
</gene>
<dbReference type="InterPro" id="IPR012941">
    <property type="entry name" value="Phe_hydrox_C_dim_dom"/>
</dbReference>
<dbReference type="InterPro" id="IPR036249">
    <property type="entry name" value="Thioredoxin-like_sf"/>
</dbReference>
<evidence type="ECO:0000259" key="7">
    <source>
        <dbReference type="Pfam" id="PF07976"/>
    </source>
</evidence>
<dbReference type="Gene3D" id="3.40.30.20">
    <property type="match status" value="1"/>
</dbReference>
<comment type="similarity">
    <text evidence="1">Belongs to the PheA/TfdB FAD monooxygenase family.</text>
</comment>
<proteinExistence type="inferred from homology"/>
<dbReference type="Gene3D" id="3.50.50.60">
    <property type="entry name" value="FAD/NAD(P)-binding domain"/>
    <property type="match status" value="1"/>
</dbReference>
<dbReference type="InterPro" id="IPR050641">
    <property type="entry name" value="RIFMO-like"/>
</dbReference>
<dbReference type="InterPro" id="IPR038220">
    <property type="entry name" value="PHOX_C_sf"/>
</dbReference>
<evidence type="ECO:0000313" key="8">
    <source>
        <dbReference type="EMBL" id="CCX14251.1"/>
    </source>
</evidence>
<dbReference type="eggNOG" id="KOG3855">
    <property type="taxonomic scope" value="Eukaryota"/>
</dbReference>
<dbReference type="SUPFAM" id="SSF54373">
    <property type="entry name" value="FAD-linked reductases, C-terminal domain"/>
    <property type="match status" value="1"/>
</dbReference>
<dbReference type="Gene3D" id="3.30.9.10">
    <property type="entry name" value="D-Amino Acid Oxidase, subunit A, domain 2"/>
    <property type="match status" value="1"/>
</dbReference>
<dbReference type="OrthoDB" id="1716816at2759"/>
<accession>U4L7X9</accession>
<dbReference type="EMBL" id="HF935944">
    <property type="protein sequence ID" value="CCX14251.1"/>
    <property type="molecule type" value="Genomic_DNA"/>
</dbReference>
<evidence type="ECO:0000256" key="4">
    <source>
        <dbReference type="ARBA" id="ARBA00023002"/>
    </source>
</evidence>
<dbReference type="PRINTS" id="PR00420">
    <property type="entry name" value="RNGMNOXGNASE"/>
</dbReference>
<evidence type="ECO:0000259" key="6">
    <source>
        <dbReference type="Pfam" id="PF01494"/>
    </source>
</evidence>
<dbReference type="Pfam" id="PF07976">
    <property type="entry name" value="Phe_hydrox_dim"/>
    <property type="match status" value="1"/>
</dbReference>
<protein>
    <submittedName>
        <fullName evidence="8">Similar to Phenol 2-monooxygenase acc. no. P15245</fullName>
    </submittedName>
</protein>
<dbReference type="GO" id="GO:0016709">
    <property type="term" value="F:oxidoreductase activity, acting on paired donors, with incorporation or reduction of molecular oxygen, NAD(P)H as one donor, and incorporation of one atom of oxygen"/>
    <property type="evidence" value="ECO:0007669"/>
    <property type="project" value="UniProtKB-ARBA"/>
</dbReference>
<keyword evidence="8" id="KW-0503">Monooxygenase</keyword>
<reference evidence="8 9" key="1">
    <citation type="journal article" date="2013" name="PLoS Genet.">
        <title>The genome and development-dependent transcriptomes of Pyronema confluens: a window into fungal evolution.</title>
        <authorList>
            <person name="Traeger S."/>
            <person name="Altegoer F."/>
            <person name="Freitag M."/>
            <person name="Gabaldon T."/>
            <person name="Kempken F."/>
            <person name="Kumar A."/>
            <person name="Marcet-Houben M."/>
            <person name="Poggeler S."/>
            <person name="Stajich J.E."/>
            <person name="Nowrousian M."/>
        </authorList>
    </citation>
    <scope>NUCLEOTIDE SEQUENCE [LARGE SCALE GENOMIC DNA]</scope>
    <source>
        <strain evidence="9">CBS 100304</strain>
        <tissue evidence="8">Vegetative mycelium</tissue>
    </source>
</reference>
<dbReference type="Pfam" id="PF01494">
    <property type="entry name" value="FAD_binding_3"/>
    <property type="match status" value="1"/>
</dbReference>
<dbReference type="STRING" id="1076935.U4L7X9"/>
<evidence type="ECO:0000256" key="5">
    <source>
        <dbReference type="SAM" id="MobiDB-lite"/>
    </source>
</evidence>
<feature type="region of interest" description="Disordered" evidence="5">
    <location>
        <begin position="1"/>
        <end position="43"/>
    </location>
</feature>
<dbReference type="InterPro" id="IPR036188">
    <property type="entry name" value="FAD/NAD-bd_sf"/>
</dbReference>
<keyword evidence="2" id="KW-0285">Flavoprotein</keyword>
<dbReference type="PANTHER" id="PTHR43004">
    <property type="entry name" value="TRK SYSTEM POTASSIUM UPTAKE PROTEIN"/>
    <property type="match status" value="1"/>
</dbReference>
<name>U4L7X9_PYROM</name>
<dbReference type="GO" id="GO:0071949">
    <property type="term" value="F:FAD binding"/>
    <property type="evidence" value="ECO:0007669"/>
    <property type="project" value="InterPro"/>
</dbReference>
<keyword evidence="9" id="KW-1185">Reference proteome</keyword>
<dbReference type="Proteomes" id="UP000018144">
    <property type="component" value="Unassembled WGS sequence"/>
</dbReference>
<evidence type="ECO:0000256" key="3">
    <source>
        <dbReference type="ARBA" id="ARBA00022827"/>
    </source>
</evidence>
<evidence type="ECO:0000313" key="9">
    <source>
        <dbReference type="Proteomes" id="UP000018144"/>
    </source>
</evidence>
<evidence type="ECO:0000256" key="1">
    <source>
        <dbReference type="ARBA" id="ARBA00007801"/>
    </source>
</evidence>
<keyword evidence="3" id="KW-0274">FAD</keyword>
<feature type="domain" description="Phenol hydroxylase-like C-terminal dimerisation" evidence="7">
    <location>
        <begin position="466"/>
        <end position="645"/>
    </location>
</feature>
<dbReference type="AlphaFoldDB" id="U4L7X9"/>
<evidence type="ECO:0000256" key="2">
    <source>
        <dbReference type="ARBA" id="ARBA00022630"/>
    </source>
</evidence>
<feature type="compositionally biased region" description="Basic and acidic residues" evidence="5">
    <location>
        <begin position="34"/>
        <end position="43"/>
    </location>
</feature>